<evidence type="ECO:0000313" key="3">
    <source>
        <dbReference type="Proteomes" id="UP000076532"/>
    </source>
</evidence>
<evidence type="ECO:0000256" key="1">
    <source>
        <dbReference type="SAM" id="Phobius"/>
    </source>
</evidence>
<feature type="transmembrane region" description="Helical" evidence="1">
    <location>
        <begin position="68"/>
        <end position="88"/>
    </location>
</feature>
<organism evidence="2 3">
    <name type="scientific">Athelia psychrophila</name>
    <dbReference type="NCBI Taxonomy" id="1759441"/>
    <lineage>
        <taxon>Eukaryota</taxon>
        <taxon>Fungi</taxon>
        <taxon>Dikarya</taxon>
        <taxon>Basidiomycota</taxon>
        <taxon>Agaricomycotina</taxon>
        <taxon>Agaricomycetes</taxon>
        <taxon>Agaricomycetidae</taxon>
        <taxon>Atheliales</taxon>
        <taxon>Atheliaceae</taxon>
        <taxon>Athelia</taxon>
    </lineage>
</organism>
<dbReference type="AlphaFoldDB" id="A0A165YVN9"/>
<evidence type="ECO:0008006" key="4">
    <source>
        <dbReference type="Google" id="ProtNLM"/>
    </source>
</evidence>
<dbReference type="OrthoDB" id="3038990at2759"/>
<proteinExistence type="predicted"/>
<sequence length="326" mass="36307">MLPLDLGSPKQFAPSFDLALQAPLSEEVVITTYSSVAILVAFIWTWLLDVPEEVEVVKRKRLSAPITAYYLSRLSSLGACICGMLSGVDVALESVLVNALTLAFLWTAQASTSLLFYFRICAVYKHAKPIRHAFFALWVLVALSPATIFLGSGSRCYQPHIHCYFWGPLTLLTEGLVLINDTLVFIGVSLEMYKNVAPYGVHISYMSRFKLLIRGNGIYKLSKMLLKSGQIYYSVTIGVQLCTTITVLLGVHYSQLLYMSYIPLSSALACKVFRMVLLCDTTVDPLNTLEIHELFEWEPEGYSLRELGANHSLGPRLGRAPADIEY</sequence>
<dbReference type="Proteomes" id="UP000076532">
    <property type="component" value="Unassembled WGS sequence"/>
</dbReference>
<feature type="transmembrane region" description="Helical" evidence="1">
    <location>
        <begin position="231"/>
        <end position="251"/>
    </location>
</feature>
<accession>A0A165YVN9</accession>
<feature type="transmembrane region" description="Helical" evidence="1">
    <location>
        <begin position="94"/>
        <end position="118"/>
    </location>
</feature>
<keyword evidence="1" id="KW-0472">Membrane</keyword>
<feature type="transmembrane region" description="Helical" evidence="1">
    <location>
        <begin position="130"/>
        <end position="150"/>
    </location>
</feature>
<keyword evidence="1" id="KW-0812">Transmembrane</keyword>
<keyword evidence="1" id="KW-1133">Transmembrane helix</keyword>
<evidence type="ECO:0000313" key="2">
    <source>
        <dbReference type="EMBL" id="KZP09964.1"/>
    </source>
</evidence>
<keyword evidence="3" id="KW-1185">Reference proteome</keyword>
<dbReference type="EMBL" id="KV417689">
    <property type="protein sequence ID" value="KZP09964.1"/>
    <property type="molecule type" value="Genomic_DNA"/>
</dbReference>
<name>A0A165YVN9_9AGAM</name>
<reference evidence="2 3" key="1">
    <citation type="journal article" date="2016" name="Mol. Biol. Evol.">
        <title>Comparative Genomics of Early-Diverging Mushroom-Forming Fungi Provides Insights into the Origins of Lignocellulose Decay Capabilities.</title>
        <authorList>
            <person name="Nagy L.G."/>
            <person name="Riley R."/>
            <person name="Tritt A."/>
            <person name="Adam C."/>
            <person name="Daum C."/>
            <person name="Floudas D."/>
            <person name="Sun H."/>
            <person name="Yadav J.S."/>
            <person name="Pangilinan J."/>
            <person name="Larsson K.H."/>
            <person name="Matsuura K."/>
            <person name="Barry K."/>
            <person name="Labutti K."/>
            <person name="Kuo R."/>
            <person name="Ohm R.A."/>
            <person name="Bhattacharya S.S."/>
            <person name="Shirouzu T."/>
            <person name="Yoshinaga Y."/>
            <person name="Martin F.M."/>
            <person name="Grigoriev I.V."/>
            <person name="Hibbett D.S."/>
        </authorList>
    </citation>
    <scope>NUCLEOTIDE SEQUENCE [LARGE SCALE GENOMIC DNA]</scope>
    <source>
        <strain evidence="2 3">CBS 109695</strain>
    </source>
</reference>
<gene>
    <name evidence="2" type="ORF">FIBSPDRAFT_1051582</name>
</gene>
<feature type="transmembrane region" description="Helical" evidence="1">
    <location>
        <begin position="28"/>
        <end position="47"/>
    </location>
</feature>
<protein>
    <recommendedName>
        <fullName evidence="4">Transmembrane protein</fullName>
    </recommendedName>
</protein>